<dbReference type="EMBL" id="JACHIW010000002">
    <property type="protein sequence ID" value="MBB5158131.1"/>
    <property type="molecule type" value="Genomic_DNA"/>
</dbReference>
<dbReference type="Proteomes" id="UP000584374">
    <property type="component" value="Unassembled WGS sequence"/>
</dbReference>
<sequence length="32" mass="3429">MMQFLTTVLTAVAMALVETLVVHLVKSALRAA</sequence>
<name>A0A840QDV6_9PSEU</name>
<protein>
    <submittedName>
        <fullName evidence="1">Uncharacterized protein</fullName>
    </submittedName>
</protein>
<gene>
    <name evidence="1" type="ORF">BJ970_005730</name>
</gene>
<evidence type="ECO:0000313" key="1">
    <source>
        <dbReference type="EMBL" id="MBB5158131.1"/>
    </source>
</evidence>
<reference evidence="1 2" key="1">
    <citation type="submission" date="2020-08" db="EMBL/GenBank/DDBJ databases">
        <title>Sequencing the genomes of 1000 actinobacteria strains.</title>
        <authorList>
            <person name="Klenk H.-P."/>
        </authorList>
    </citation>
    <scope>NUCLEOTIDE SEQUENCE [LARGE SCALE GENOMIC DNA]</scope>
    <source>
        <strain evidence="1 2">DSM 45584</strain>
    </source>
</reference>
<keyword evidence="2" id="KW-1185">Reference proteome</keyword>
<dbReference type="AlphaFoldDB" id="A0A840QDV6"/>
<evidence type="ECO:0000313" key="2">
    <source>
        <dbReference type="Proteomes" id="UP000584374"/>
    </source>
</evidence>
<proteinExistence type="predicted"/>
<comment type="caution">
    <text evidence="1">The sequence shown here is derived from an EMBL/GenBank/DDBJ whole genome shotgun (WGS) entry which is preliminary data.</text>
</comment>
<organism evidence="1 2">
    <name type="scientific">Saccharopolyspora phatthalungensis</name>
    <dbReference type="NCBI Taxonomy" id="664693"/>
    <lineage>
        <taxon>Bacteria</taxon>
        <taxon>Bacillati</taxon>
        <taxon>Actinomycetota</taxon>
        <taxon>Actinomycetes</taxon>
        <taxon>Pseudonocardiales</taxon>
        <taxon>Pseudonocardiaceae</taxon>
        <taxon>Saccharopolyspora</taxon>
    </lineage>
</organism>
<accession>A0A840QDV6</accession>